<dbReference type="Proteomes" id="UP001161691">
    <property type="component" value="Unassembled WGS sequence"/>
</dbReference>
<dbReference type="InterPro" id="IPR035472">
    <property type="entry name" value="RpiR-like_SIS"/>
</dbReference>
<dbReference type="SUPFAM" id="SSF53697">
    <property type="entry name" value="SIS domain"/>
    <property type="match status" value="1"/>
</dbReference>
<name>A0ABT6TRT4_9BACL</name>
<comment type="caution">
    <text evidence="6">The sequence shown here is derived from an EMBL/GenBank/DDBJ whole genome shotgun (WGS) entry which is preliminary data.</text>
</comment>
<dbReference type="InterPro" id="IPR001347">
    <property type="entry name" value="SIS_dom"/>
</dbReference>
<keyword evidence="1" id="KW-0805">Transcription regulation</keyword>
<dbReference type="Gene3D" id="1.10.10.10">
    <property type="entry name" value="Winged helix-like DNA-binding domain superfamily/Winged helix DNA-binding domain"/>
    <property type="match status" value="1"/>
</dbReference>
<evidence type="ECO:0000256" key="2">
    <source>
        <dbReference type="ARBA" id="ARBA00023125"/>
    </source>
</evidence>
<sequence length="279" mass="30318">MKGALISLEAALDTLSSMERQAAKYILEHPSEVVNLSVQQLALLADVSVATIVRLSRSLKFKGYTDLKLRISADLSAAEDGIAEYQPFKVGHSMKELMESVTNNNIKSINDTMDVIDVEAVSLAVESLNAARKIAVFGVGASSIIAEDFRLKVNRINKWCESASSGDMQAVVSANLDERDVAIGISYSGHNQDVLHALSLAKENGAKIISLTHFGISPIAELSDIQLFTSSLEQNFRQGAMASRIAQLNVIDMLYVGLVVQNYDTSTASIERTRNAVRR</sequence>
<evidence type="ECO:0000313" key="6">
    <source>
        <dbReference type="EMBL" id="MDI4649566.1"/>
    </source>
</evidence>
<dbReference type="PANTHER" id="PTHR30514:SF10">
    <property type="entry name" value="MURR_RPIR FAMILY TRANSCRIPTIONAL REGULATOR"/>
    <property type="match status" value="1"/>
</dbReference>
<dbReference type="PROSITE" id="PS51071">
    <property type="entry name" value="HTH_RPIR"/>
    <property type="match status" value="1"/>
</dbReference>
<keyword evidence="7" id="KW-1185">Reference proteome</keyword>
<feature type="domain" description="HTH rpiR-type" evidence="4">
    <location>
        <begin position="2"/>
        <end position="78"/>
    </location>
</feature>
<dbReference type="SUPFAM" id="SSF46689">
    <property type="entry name" value="Homeodomain-like"/>
    <property type="match status" value="1"/>
</dbReference>
<dbReference type="InterPro" id="IPR009057">
    <property type="entry name" value="Homeodomain-like_sf"/>
</dbReference>
<dbReference type="RefSeq" id="WP_282912187.1">
    <property type="nucleotide sequence ID" value="NZ_JAGRPV010000001.1"/>
</dbReference>
<proteinExistence type="predicted"/>
<dbReference type="Pfam" id="PF01418">
    <property type="entry name" value="HTH_6"/>
    <property type="match status" value="1"/>
</dbReference>
<evidence type="ECO:0000256" key="1">
    <source>
        <dbReference type="ARBA" id="ARBA00023015"/>
    </source>
</evidence>
<feature type="domain" description="SIS" evidence="5">
    <location>
        <begin position="124"/>
        <end position="264"/>
    </location>
</feature>
<dbReference type="EMBL" id="JAGRPV010000001">
    <property type="protein sequence ID" value="MDI4649566.1"/>
    <property type="molecule type" value="Genomic_DNA"/>
</dbReference>
<evidence type="ECO:0000259" key="5">
    <source>
        <dbReference type="PROSITE" id="PS51464"/>
    </source>
</evidence>
<accession>A0ABT6TRT4</accession>
<dbReference type="CDD" id="cd05013">
    <property type="entry name" value="SIS_RpiR"/>
    <property type="match status" value="1"/>
</dbReference>
<reference evidence="6" key="1">
    <citation type="submission" date="2023-04" db="EMBL/GenBank/DDBJ databases">
        <title>Comparative genomic analysis of Cohnella hashimotonis sp. nov., isolated from the International Space Station.</title>
        <authorList>
            <person name="Venkateswaran K."/>
            <person name="Simpson A."/>
        </authorList>
    </citation>
    <scope>NUCLEOTIDE SEQUENCE</scope>
    <source>
        <strain evidence="6">F6_2S_P_1</strain>
    </source>
</reference>
<dbReference type="InterPro" id="IPR047640">
    <property type="entry name" value="RpiR-like"/>
</dbReference>
<dbReference type="PANTHER" id="PTHR30514">
    <property type="entry name" value="GLUCOKINASE"/>
    <property type="match status" value="1"/>
</dbReference>
<protein>
    <submittedName>
        <fullName evidence="6">MurR/RpiR family transcriptional regulator</fullName>
    </submittedName>
</protein>
<evidence type="ECO:0000259" key="4">
    <source>
        <dbReference type="PROSITE" id="PS51071"/>
    </source>
</evidence>
<dbReference type="InterPro" id="IPR046348">
    <property type="entry name" value="SIS_dom_sf"/>
</dbReference>
<dbReference type="InterPro" id="IPR000281">
    <property type="entry name" value="HTH_RpiR"/>
</dbReference>
<dbReference type="PROSITE" id="PS51464">
    <property type="entry name" value="SIS"/>
    <property type="match status" value="1"/>
</dbReference>
<keyword evidence="3" id="KW-0804">Transcription</keyword>
<dbReference type="Gene3D" id="3.40.50.10490">
    <property type="entry name" value="Glucose-6-phosphate isomerase like protein, domain 1"/>
    <property type="match status" value="1"/>
</dbReference>
<evidence type="ECO:0000313" key="7">
    <source>
        <dbReference type="Proteomes" id="UP001161691"/>
    </source>
</evidence>
<organism evidence="6 7">
    <name type="scientific">Cohnella hashimotonis</name>
    <dbReference type="NCBI Taxonomy" id="2826895"/>
    <lineage>
        <taxon>Bacteria</taxon>
        <taxon>Bacillati</taxon>
        <taxon>Bacillota</taxon>
        <taxon>Bacilli</taxon>
        <taxon>Bacillales</taxon>
        <taxon>Paenibacillaceae</taxon>
        <taxon>Cohnella</taxon>
    </lineage>
</organism>
<dbReference type="Pfam" id="PF01380">
    <property type="entry name" value="SIS"/>
    <property type="match status" value="1"/>
</dbReference>
<evidence type="ECO:0000256" key="3">
    <source>
        <dbReference type="ARBA" id="ARBA00023163"/>
    </source>
</evidence>
<dbReference type="InterPro" id="IPR036388">
    <property type="entry name" value="WH-like_DNA-bd_sf"/>
</dbReference>
<keyword evidence="2" id="KW-0238">DNA-binding</keyword>
<gene>
    <name evidence="6" type="ORF">KB449_31850</name>
</gene>